<sequence>MKKNILKIKTDGQIPAYATEHSAGIDLYCKSDRDIIIKAKETVKIHTGIFVEIPEGYFGAVYPRSSTGVKKHLMLANTVGVIDSDYRGELMIFFYNYGEENQVIENGDRLAQLVIQPYLSCDIEKVDELSDSERGDGGFGSTGK</sequence>
<dbReference type="CDD" id="cd07557">
    <property type="entry name" value="trimeric_dUTPase"/>
    <property type="match status" value="1"/>
</dbReference>
<dbReference type="InterPro" id="IPR029054">
    <property type="entry name" value="dUTPase-like"/>
</dbReference>
<evidence type="ECO:0000313" key="7">
    <source>
        <dbReference type="EMBL" id="KGF03162.1"/>
    </source>
</evidence>
<evidence type="ECO:0000256" key="4">
    <source>
        <dbReference type="ARBA" id="ARBA00023080"/>
    </source>
</evidence>
<dbReference type="Gene3D" id="2.70.40.10">
    <property type="match status" value="1"/>
</dbReference>
<evidence type="ECO:0000313" key="8">
    <source>
        <dbReference type="Proteomes" id="UP000029579"/>
    </source>
</evidence>
<evidence type="ECO:0000256" key="2">
    <source>
        <dbReference type="ARBA" id="ARBA00012379"/>
    </source>
</evidence>
<comment type="caution">
    <text evidence="7">The sequence shown here is derived from an EMBL/GenBank/DDBJ whole genome shotgun (WGS) entry which is preliminary data.</text>
</comment>
<dbReference type="OrthoDB" id="9809956at2"/>
<dbReference type="GO" id="GO:0004170">
    <property type="term" value="F:dUTP diphosphatase activity"/>
    <property type="evidence" value="ECO:0007669"/>
    <property type="project" value="UniProtKB-EC"/>
</dbReference>
<dbReference type="EC" id="3.6.1.23" evidence="2"/>
<dbReference type="GO" id="GO:0046081">
    <property type="term" value="P:dUTP catabolic process"/>
    <property type="evidence" value="ECO:0007669"/>
    <property type="project" value="InterPro"/>
</dbReference>
<dbReference type="PANTHER" id="PTHR11241">
    <property type="entry name" value="DEOXYURIDINE 5'-TRIPHOSPHATE NUCLEOTIDOHYDROLASE"/>
    <property type="match status" value="1"/>
</dbReference>
<accession>A0A095Y951</accession>
<dbReference type="eggNOG" id="COG0756">
    <property type="taxonomic scope" value="Bacteria"/>
</dbReference>
<dbReference type="InterPro" id="IPR008181">
    <property type="entry name" value="dUTPase"/>
</dbReference>
<dbReference type="InterPro" id="IPR036157">
    <property type="entry name" value="dUTPase-like_sf"/>
</dbReference>
<dbReference type="RefSeq" id="WP_037328834.1">
    <property type="nucleotide sequence ID" value="NZ_JRMW01000043.1"/>
</dbReference>
<organism evidence="7 8">
    <name type="scientific">Anaerococcus lactolyticus S7-1-13</name>
    <dbReference type="NCBI Taxonomy" id="1284686"/>
    <lineage>
        <taxon>Bacteria</taxon>
        <taxon>Bacillati</taxon>
        <taxon>Bacillota</taxon>
        <taxon>Tissierellia</taxon>
        <taxon>Tissierellales</taxon>
        <taxon>Peptoniphilaceae</taxon>
        <taxon>Anaerococcus</taxon>
    </lineage>
</organism>
<comment type="catalytic activity">
    <reaction evidence="5">
        <text>dUTP + H2O = dUMP + diphosphate + H(+)</text>
        <dbReference type="Rhea" id="RHEA:10248"/>
        <dbReference type="ChEBI" id="CHEBI:15377"/>
        <dbReference type="ChEBI" id="CHEBI:15378"/>
        <dbReference type="ChEBI" id="CHEBI:33019"/>
        <dbReference type="ChEBI" id="CHEBI:61555"/>
        <dbReference type="ChEBI" id="CHEBI:246422"/>
        <dbReference type="EC" id="3.6.1.23"/>
    </reaction>
</comment>
<dbReference type="InterPro" id="IPR033704">
    <property type="entry name" value="dUTPase_trimeric"/>
</dbReference>
<reference evidence="7 8" key="1">
    <citation type="submission" date="2014-07" db="EMBL/GenBank/DDBJ databases">
        <authorList>
            <person name="McCorrison J."/>
            <person name="Sanka R."/>
            <person name="Torralba M."/>
            <person name="Gillis M."/>
            <person name="Haft D.H."/>
            <person name="Methe B."/>
            <person name="Sutton G."/>
            <person name="Nelson K.E."/>
        </authorList>
    </citation>
    <scope>NUCLEOTIDE SEQUENCE [LARGE SCALE GENOMIC DNA]</scope>
    <source>
        <strain evidence="7 8">S7-1-13</strain>
    </source>
</reference>
<evidence type="ECO:0000256" key="5">
    <source>
        <dbReference type="ARBA" id="ARBA00047686"/>
    </source>
</evidence>
<proteinExistence type="inferred from homology"/>
<gene>
    <name evidence="7" type="ORF">HMPREF1630_09220</name>
</gene>
<feature type="domain" description="dUTPase-like" evidence="6">
    <location>
        <begin position="12"/>
        <end position="143"/>
    </location>
</feature>
<dbReference type="AlphaFoldDB" id="A0A095Y951"/>
<dbReference type="EMBL" id="JRMW01000043">
    <property type="protein sequence ID" value="KGF03162.1"/>
    <property type="molecule type" value="Genomic_DNA"/>
</dbReference>
<dbReference type="NCBIfam" id="NF001862">
    <property type="entry name" value="PRK00601.1"/>
    <property type="match status" value="1"/>
</dbReference>
<dbReference type="Pfam" id="PF00692">
    <property type="entry name" value="dUTPase"/>
    <property type="match status" value="1"/>
</dbReference>
<keyword evidence="3 7" id="KW-0378">Hydrolase</keyword>
<dbReference type="Proteomes" id="UP000029579">
    <property type="component" value="Unassembled WGS sequence"/>
</dbReference>
<dbReference type="GO" id="GO:0006226">
    <property type="term" value="P:dUMP biosynthetic process"/>
    <property type="evidence" value="ECO:0007669"/>
    <property type="project" value="InterPro"/>
</dbReference>
<name>A0A095Y951_9FIRM</name>
<evidence type="ECO:0000256" key="1">
    <source>
        <dbReference type="ARBA" id="ARBA00006581"/>
    </source>
</evidence>
<evidence type="ECO:0000256" key="3">
    <source>
        <dbReference type="ARBA" id="ARBA00022801"/>
    </source>
</evidence>
<dbReference type="GO" id="GO:0000287">
    <property type="term" value="F:magnesium ion binding"/>
    <property type="evidence" value="ECO:0007669"/>
    <property type="project" value="InterPro"/>
</dbReference>
<protein>
    <recommendedName>
        <fullName evidence="2">dUTP diphosphatase</fullName>
        <ecNumber evidence="2">3.6.1.23</ecNumber>
    </recommendedName>
</protein>
<dbReference type="PANTHER" id="PTHR11241:SF0">
    <property type="entry name" value="DEOXYURIDINE 5'-TRIPHOSPHATE NUCLEOTIDOHYDROLASE"/>
    <property type="match status" value="1"/>
</dbReference>
<evidence type="ECO:0000259" key="6">
    <source>
        <dbReference type="Pfam" id="PF00692"/>
    </source>
</evidence>
<comment type="similarity">
    <text evidence="1">Belongs to the dUTPase family.</text>
</comment>
<dbReference type="NCBIfam" id="TIGR00576">
    <property type="entry name" value="dut"/>
    <property type="match status" value="1"/>
</dbReference>
<keyword evidence="4" id="KW-0546">Nucleotide metabolism</keyword>
<dbReference type="SUPFAM" id="SSF51283">
    <property type="entry name" value="dUTPase-like"/>
    <property type="match status" value="1"/>
</dbReference>